<dbReference type="EMBL" id="VSWC01000080">
    <property type="protein sequence ID" value="KAA1092702.1"/>
    <property type="molecule type" value="Genomic_DNA"/>
</dbReference>
<evidence type="ECO:0000313" key="1">
    <source>
        <dbReference type="EMBL" id="KAA1092702.1"/>
    </source>
</evidence>
<name>A0A5B0NV94_PUCGR</name>
<comment type="caution">
    <text evidence="1">The sequence shown here is derived from an EMBL/GenBank/DDBJ whole genome shotgun (WGS) entry which is preliminary data.</text>
</comment>
<dbReference type="Proteomes" id="UP000324748">
    <property type="component" value="Unassembled WGS sequence"/>
</dbReference>
<organism evidence="1 4">
    <name type="scientific">Puccinia graminis f. sp. tritici</name>
    <dbReference type="NCBI Taxonomy" id="56615"/>
    <lineage>
        <taxon>Eukaryota</taxon>
        <taxon>Fungi</taxon>
        <taxon>Dikarya</taxon>
        <taxon>Basidiomycota</taxon>
        <taxon>Pucciniomycotina</taxon>
        <taxon>Pucciniomycetes</taxon>
        <taxon>Pucciniales</taxon>
        <taxon>Pucciniaceae</taxon>
        <taxon>Puccinia</taxon>
    </lineage>
</organism>
<evidence type="ECO:0000313" key="5">
    <source>
        <dbReference type="Proteomes" id="UP000325313"/>
    </source>
</evidence>
<proteinExistence type="predicted"/>
<gene>
    <name evidence="1" type="ORF">PGT21_011711</name>
    <name evidence="3" type="ORF">PGTUg99_016044</name>
    <name evidence="2" type="ORF">PGTUg99_030268</name>
</gene>
<accession>A0A5B0NV94</accession>
<evidence type="ECO:0000313" key="3">
    <source>
        <dbReference type="EMBL" id="KAA1128777.1"/>
    </source>
</evidence>
<evidence type="ECO:0000313" key="2">
    <source>
        <dbReference type="EMBL" id="KAA1093803.1"/>
    </source>
</evidence>
<dbReference type="EMBL" id="VDEP01000139">
    <property type="protein sequence ID" value="KAA1128777.1"/>
    <property type="molecule type" value="Genomic_DNA"/>
</dbReference>
<dbReference type="Proteomes" id="UP000325313">
    <property type="component" value="Unassembled WGS sequence"/>
</dbReference>
<dbReference type="EMBL" id="VDEP01000373">
    <property type="protein sequence ID" value="KAA1093803.1"/>
    <property type="molecule type" value="Genomic_DNA"/>
</dbReference>
<dbReference type="AlphaFoldDB" id="A0A5B0NV94"/>
<protein>
    <submittedName>
        <fullName evidence="1">Uncharacterized protein</fullName>
    </submittedName>
</protein>
<evidence type="ECO:0000313" key="4">
    <source>
        <dbReference type="Proteomes" id="UP000324748"/>
    </source>
</evidence>
<sequence>MSWVTRFNSQFGDCCPPISWAYLLGRYYIAVGTLYPCELLELDCSREVFSLLNFYRSQSHLVLKKLIVG</sequence>
<keyword evidence="4" id="KW-1185">Reference proteome</keyword>
<reference evidence="4 5" key="1">
    <citation type="submission" date="2019-05" db="EMBL/GenBank/DDBJ databases">
        <title>Emergence of the Ug99 lineage of the wheat stem rust pathogen through somatic hybridization.</title>
        <authorList>
            <person name="Li F."/>
            <person name="Upadhyaya N.M."/>
            <person name="Sperschneider J."/>
            <person name="Matny O."/>
            <person name="Nguyen-Phuc H."/>
            <person name="Mago R."/>
            <person name="Raley C."/>
            <person name="Miller M.E."/>
            <person name="Silverstein K.A.T."/>
            <person name="Henningsen E."/>
            <person name="Hirsch C.D."/>
            <person name="Visser B."/>
            <person name="Pretorius Z.A."/>
            <person name="Steffenson B.J."/>
            <person name="Schwessinger B."/>
            <person name="Dodds P.N."/>
            <person name="Figueroa M."/>
        </authorList>
    </citation>
    <scope>NUCLEOTIDE SEQUENCE [LARGE SCALE GENOMIC DNA]</scope>
    <source>
        <strain evidence="1">21-0</strain>
        <strain evidence="2 5">Ug99</strain>
    </source>
</reference>